<organism evidence="3 4">
    <name type="scientific">Galdieria partita</name>
    <dbReference type="NCBI Taxonomy" id="83374"/>
    <lineage>
        <taxon>Eukaryota</taxon>
        <taxon>Rhodophyta</taxon>
        <taxon>Bangiophyceae</taxon>
        <taxon>Galdieriales</taxon>
        <taxon>Galdieriaceae</taxon>
        <taxon>Galdieria</taxon>
    </lineage>
</organism>
<protein>
    <recommendedName>
        <fullName evidence="2">Nuclease associated modular domain-containing protein</fullName>
    </recommendedName>
</protein>
<dbReference type="GO" id="GO:0003677">
    <property type="term" value="F:DNA binding"/>
    <property type="evidence" value="ECO:0007669"/>
    <property type="project" value="InterPro"/>
</dbReference>
<dbReference type="Proteomes" id="UP001061958">
    <property type="component" value="Unassembled WGS sequence"/>
</dbReference>
<evidence type="ECO:0000256" key="1">
    <source>
        <dbReference type="SAM" id="MobiDB-lite"/>
    </source>
</evidence>
<evidence type="ECO:0000313" key="3">
    <source>
        <dbReference type="EMBL" id="GJQ11680.1"/>
    </source>
</evidence>
<dbReference type="Pfam" id="PF07460">
    <property type="entry name" value="NUMOD3"/>
    <property type="match status" value="1"/>
</dbReference>
<keyword evidence="4" id="KW-1185">Reference proteome</keyword>
<reference evidence="3" key="1">
    <citation type="journal article" date="2022" name="Proc. Natl. Acad. Sci. U.S.A.">
        <title>Life cycle and functional genomics of the unicellular red alga Galdieria for elucidating algal and plant evolution and industrial use.</title>
        <authorList>
            <person name="Hirooka S."/>
            <person name="Itabashi T."/>
            <person name="Ichinose T.M."/>
            <person name="Onuma R."/>
            <person name="Fujiwara T."/>
            <person name="Yamashita S."/>
            <person name="Jong L.W."/>
            <person name="Tomita R."/>
            <person name="Iwane A.H."/>
            <person name="Miyagishima S.Y."/>
        </authorList>
    </citation>
    <scope>NUCLEOTIDE SEQUENCE</scope>
    <source>
        <strain evidence="3">NBRC 102759</strain>
    </source>
</reference>
<dbReference type="EMBL" id="BQMJ01000026">
    <property type="protein sequence ID" value="GJQ11680.1"/>
    <property type="molecule type" value="Genomic_DNA"/>
</dbReference>
<dbReference type="OrthoDB" id="4535at2759"/>
<gene>
    <name evidence="3" type="ORF">GpartN1_g3471.t1</name>
</gene>
<evidence type="ECO:0000259" key="2">
    <source>
        <dbReference type="Pfam" id="PF07460"/>
    </source>
</evidence>
<accession>A0A9C7UQJ9</accession>
<feature type="region of interest" description="Disordered" evidence="1">
    <location>
        <begin position="63"/>
        <end position="83"/>
    </location>
</feature>
<comment type="caution">
    <text evidence="3">The sequence shown here is derived from an EMBL/GenBank/DDBJ whole genome shotgun (WGS) entry which is preliminary data.</text>
</comment>
<dbReference type="AlphaFoldDB" id="A0A9C7UQJ9"/>
<feature type="domain" description="Nuclease associated modular" evidence="2">
    <location>
        <begin position="129"/>
        <end position="159"/>
    </location>
</feature>
<sequence length="282" mass="33522">MTHRLKTIRTHFSCFLCNLGYKEFTVRRNRFDAEVSQRVTPSRRGTLQRNLFSQIVSAHTNENAKEDNSCFQEERHPTHPAHSISSRSTRLKLLWRDPEFRARNLAGRRARQVLLKQSINVRERWKNPEFRKKVCEALKGRSAWNKGKRLSTETRIRMSIAAKKRHELKRDRHVNCSASVLFVESQQNCELFQVLLQRLQYLYKDLKLWSDSFRSTYTRLPRMSDVEQSCAPILLLKINRYVELRNTLKSKPFCMNFGNMVILKEDAEKEYKQIFLDGKEIR</sequence>
<evidence type="ECO:0000313" key="4">
    <source>
        <dbReference type="Proteomes" id="UP001061958"/>
    </source>
</evidence>
<feature type="compositionally biased region" description="Basic and acidic residues" evidence="1">
    <location>
        <begin position="63"/>
        <end position="77"/>
    </location>
</feature>
<reference evidence="3" key="2">
    <citation type="submission" date="2022-01" db="EMBL/GenBank/DDBJ databases">
        <authorList>
            <person name="Hirooka S."/>
            <person name="Miyagishima S.Y."/>
        </authorList>
    </citation>
    <scope>NUCLEOTIDE SEQUENCE</scope>
    <source>
        <strain evidence="3">NBRC 102759</strain>
    </source>
</reference>
<dbReference type="InterPro" id="IPR003611">
    <property type="entry name" value="NUMOD3"/>
</dbReference>
<proteinExistence type="predicted"/>
<name>A0A9C7UQJ9_9RHOD</name>